<proteinExistence type="predicted"/>
<evidence type="ECO:0000313" key="1">
    <source>
        <dbReference type="EMBL" id="CAE2297605.1"/>
    </source>
</evidence>
<gene>
    <name evidence="1" type="ORF">GTHE00462_LOCUS14232</name>
</gene>
<organism evidence="1">
    <name type="scientific">Guillardia theta</name>
    <name type="common">Cryptophyte</name>
    <name type="synonym">Cryptomonas phi</name>
    <dbReference type="NCBI Taxonomy" id="55529"/>
    <lineage>
        <taxon>Eukaryota</taxon>
        <taxon>Cryptophyceae</taxon>
        <taxon>Pyrenomonadales</taxon>
        <taxon>Geminigeraceae</taxon>
        <taxon>Guillardia</taxon>
    </lineage>
</organism>
<dbReference type="AlphaFoldDB" id="A0A7S4NNK8"/>
<dbReference type="EMBL" id="HBKN01018046">
    <property type="protein sequence ID" value="CAE2297605.1"/>
    <property type="molecule type" value="Transcribed_RNA"/>
</dbReference>
<sequence length="423" mass="47008">MQGSIASKYGKRSSVRRPASFENNVSPFEFENGDSEEERIISDVDAVLAVDSIANSASLAQYSSIMAHAQISLSPSEQWSAAFSRQGMFGMLGDAQLPVVSDSSKEANDNDDEFYDDKVTQNHLRLLYLVSLYSKPADNDDDQDVWIRSHALLVLIYEGIITGVLDYDYSSCANTIGNVRLWMNVSQEGKDDLDDLREMRFINTIKLSTVDHGLVIGYQVSFKGQKLLKRKLTQSSQDAVNSFCLTADGEVLHVGIEGRGFIFYTQDRSYSVPSKVTETEDVSYVSSPYLPDCLRRGGRGMTSNAHRAYESAAGKSDIKDEYNEVISLGEVRVLIGEWVPFGDNSLASLMEKLGCQDRVQGGFFSDVIDSFPMEERLETPPGLTGVRILEFDLLNFVNFEADIHFAEDEGIVQEQSIGCFRPA</sequence>
<name>A0A7S4NNK8_GUITH</name>
<reference evidence="1" key="1">
    <citation type="submission" date="2021-01" db="EMBL/GenBank/DDBJ databases">
        <authorList>
            <person name="Corre E."/>
            <person name="Pelletier E."/>
            <person name="Niang G."/>
            <person name="Scheremetjew M."/>
            <person name="Finn R."/>
            <person name="Kale V."/>
            <person name="Holt S."/>
            <person name="Cochrane G."/>
            <person name="Meng A."/>
            <person name="Brown T."/>
            <person name="Cohen L."/>
        </authorList>
    </citation>
    <scope>NUCLEOTIDE SEQUENCE</scope>
    <source>
        <strain evidence="1">CCMP 2712</strain>
    </source>
</reference>
<protein>
    <submittedName>
        <fullName evidence="1">Uncharacterized protein</fullName>
    </submittedName>
</protein>
<accession>A0A7S4NNK8</accession>